<proteinExistence type="predicted"/>
<feature type="domain" description="Tyrosine specific protein phosphatases" evidence="1">
    <location>
        <begin position="125"/>
        <end position="164"/>
    </location>
</feature>
<reference evidence="2 3" key="1">
    <citation type="submission" date="2023-10" db="EMBL/GenBank/DDBJ databases">
        <title>Microbacterium xanthum sp. nov., isolated from seaweed.</title>
        <authorList>
            <person name="Lee S.D."/>
        </authorList>
    </citation>
    <scope>NUCLEOTIDE SEQUENCE [LARGE SCALE GENOMIC DNA]</scope>
    <source>
        <strain evidence="2 3">KCTC 19124</strain>
    </source>
</reference>
<dbReference type="Pfam" id="PF13350">
    <property type="entry name" value="Y_phosphatase3"/>
    <property type="match status" value="1"/>
</dbReference>
<dbReference type="GO" id="GO:0004725">
    <property type="term" value="F:protein tyrosine phosphatase activity"/>
    <property type="evidence" value="ECO:0007669"/>
    <property type="project" value="UniProtKB-EC"/>
</dbReference>
<gene>
    <name evidence="2" type="ORF">R2Q92_01065</name>
</gene>
<sequence>MTTIPGLYNYRDLGGLPTTDGRTTRPGVLARSESLSTLDPVGLSALAETSVGVIADFRTPAEQQAAPDRLPPERPFTVLNLPLLQGAMADMMKNIASGSADAAAALQELPTLDQLYISMLDGGAAVFAQAARGVAASHDDSPTGVLVHCTAGKDRTGVATALILETAGVQRDATIADYAQSQENLAGPWAEAMIREVEAFGIPITPSLRTMLCGTPPAAIEQALAWVDEHGGATAYLMSGGLTEPEVEALRARLVA</sequence>
<accession>A0ABU5N2W3</accession>
<evidence type="ECO:0000259" key="1">
    <source>
        <dbReference type="PROSITE" id="PS50056"/>
    </source>
</evidence>
<keyword evidence="3" id="KW-1185">Reference proteome</keyword>
<dbReference type="SUPFAM" id="SSF52799">
    <property type="entry name" value="(Phosphotyrosine protein) phosphatases II"/>
    <property type="match status" value="1"/>
</dbReference>
<dbReference type="Proteomes" id="UP001291912">
    <property type="component" value="Unassembled WGS sequence"/>
</dbReference>
<evidence type="ECO:0000313" key="2">
    <source>
        <dbReference type="EMBL" id="MDZ8160410.1"/>
    </source>
</evidence>
<name>A0ABU5N2W3_9MICO</name>
<keyword evidence="2" id="KW-0378">Hydrolase</keyword>
<dbReference type="EC" id="3.1.3.48" evidence="2"/>
<dbReference type="InterPro" id="IPR000387">
    <property type="entry name" value="Tyr_Pase_dom"/>
</dbReference>
<dbReference type="Gene3D" id="3.90.190.10">
    <property type="entry name" value="Protein tyrosine phosphatase superfamily"/>
    <property type="match status" value="1"/>
</dbReference>
<dbReference type="InterPro" id="IPR026893">
    <property type="entry name" value="Tyr/Ser_Pase_IphP-type"/>
</dbReference>
<evidence type="ECO:0000313" key="3">
    <source>
        <dbReference type="Proteomes" id="UP001291912"/>
    </source>
</evidence>
<dbReference type="EMBL" id="JAWJYN010000001">
    <property type="protein sequence ID" value="MDZ8160410.1"/>
    <property type="molecule type" value="Genomic_DNA"/>
</dbReference>
<protein>
    <submittedName>
        <fullName evidence="2">Tyrosine-protein phosphatase</fullName>
        <ecNumber evidence="2">3.1.3.48</ecNumber>
    </submittedName>
</protein>
<dbReference type="InterPro" id="IPR016130">
    <property type="entry name" value="Tyr_Pase_AS"/>
</dbReference>
<dbReference type="PROSITE" id="PS00383">
    <property type="entry name" value="TYR_PHOSPHATASE_1"/>
    <property type="match status" value="1"/>
</dbReference>
<organism evidence="2 3">
    <name type="scientific">Microbacterium aquimaris</name>
    <dbReference type="NCBI Taxonomy" id="459816"/>
    <lineage>
        <taxon>Bacteria</taxon>
        <taxon>Bacillati</taxon>
        <taxon>Actinomycetota</taxon>
        <taxon>Actinomycetes</taxon>
        <taxon>Micrococcales</taxon>
        <taxon>Microbacteriaceae</taxon>
        <taxon>Microbacterium</taxon>
    </lineage>
</organism>
<dbReference type="RefSeq" id="WP_194423134.1">
    <property type="nucleotide sequence ID" value="NZ_BAAAPT010000001.1"/>
</dbReference>
<dbReference type="InterPro" id="IPR029021">
    <property type="entry name" value="Prot-tyrosine_phosphatase-like"/>
</dbReference>
<comment type="caution">
    <text evidence="2">The sequence shown here is derived from an EMBL/GenBank/DDBJ whole genome shotgun (WGS) entry which is preliminary data.</text>
</comment>
<dbReference type="PROSITE" id="PS50056">
    <property type="entry name" value="TYR_PHOSPHATASE_2"/>
    <property type="match status" value="1"/>
</dbReference>